<sequence length="510" mass="51428">MRTGPVAGWLSLIAPERRPEAALSFAGRSVAIAPAPAEGAMASLGTLIADMWLADARSLRLRTRGGVSGARLVQADGTLHIADAAAGDGEAEAILTLALASPYAPALLLLDTAAGGEIDLLPFPSLLRGGLHAAEALATAGDAAGLPARAAELAARLALPHPRRTLHVAPARLGTEPMADPALARFVADHAECVAEPAAATLSLAADALPTLAALAGPAAGVLEVDPAPGGATWLVRRRTSPALAATTPDRAPPPREDAGASAPAAIHRRHIADEGLDPLLFPLAAASFPGADATAMPIVAILPGGGGADGPLRESLAPLAISPVDLTGDLRPLSALAAEGRPVLFLDRAMLLHDPRVVAALAAMVAVPGIATAGPMILREPAEGDVTAYDRVRSAGLFPTHAAVDAPWRPAVGRVPAAAALLARETYLVAANAPEAVMVAAGALAAHGAESIADPAALAHLMARASAAGLDHAATTWFSVFDRGALARPPLPPAFEAPPRPVTLVRRLL</sequence>
<evidence type="ECO:0000256" key="1">
    <source>
        <dbReference type="SAM" id="MobiDB-lite"/>
    </source>
</evidence>
<gene>
    <name evidence="2" type="ORF">JCR33_16830</name>
</gene>
<comment type="caution">
    <text evidence="2">The sequence shown here is derived from an EMBL/GenBank/DDBJ whole genome shotgun (WGS) entry which is preliminary data.</text>
</comment>
<accession>A0A934MML6</accession>
<dbReference type="AlphaFoldDB" id="A0A934MML6"/>
<evidence type="ECO:0000313" key="2">
    <source>
        <dbReference type="EMBL" id="MBJ3777374.1"/>
    </source>
</evidence>
<keyword evidence="3" id="KW-1185">Reference proteome</keyword>
<dbReference type="RefSeq" id="WP_211110362.1">
    <property type="nucleotide sequence ID" value="NZ_JAEKJA010000015.1"/>
</dbReference>
<dbReference type="EMBL" id="JAEKJA010000015">
    <property type="protein sequence ID" value="MBJ3777374.1"/>
    <property type="molecule type" value="Genomic_DNA"/>
</dbReference>
<organism evidence="2 3">
    <name type="scientific">Acuticoccus mangrovi</name>
    <dbReference type="NCBI Taxonomy" id="2796142"/>
    <lineage>
        <taxon>Bacteria</taxon>
        <taxon>Pseudomonadati</taxon>
        <taxon>Pseudomonadota</taxon>
        <taxon>Alphaproteobacteria</taxon>
        <taxon>Hyphomicrobiales</taxon>
        <taxon>Amorphaceae</taxon>
        <taxon>Acuticoccus</taxon>
    </lineage>
</organism>
<evidence type="ECO:0000313" key="3">
    <source>
        <dbReference type="Proteomes" id="UP000609531"/>
    </source>
</evidence>
<dbReference type="Proteomes" id="UP000609531">
    <property type="component" value="Unassembled WGS sequence"/>
</dbReference>
<name>A0A934MML6_9HYPH</name>
<protein>
    <submittedName>
        <fullName evidence="2">Uncharacterized protein</fullName>
    </submittedName>
</protein>
<reference evidence="2" key="1">
    <citation type="submission" date="2020-12" db="EMBL/GenBank/DDBJ databases">
        <title>Bacterial taxonomy.</title>
        <authorList>
            <person name="Pan X."/>
        </authorList>
    </citation>
    <scope>NUCLEOTIDE SEQUENCE</scope>
    <source>
        <strain evidence="2">B2012</strain>
    </source>
</reference>
<feature type="region of interest" description="Disordered" evidence="1">
    <location>
        <begin position="241"/>
        <end position="261"/>
    </location>
</feature>
<proteinExistence type="predicted"/>